<dbReference type="RefSeq" id="WP_188451267.1">
    <property type="nucleotide sequence ID" value="NZ_BMFS01000003.1"/>
</dbReference>
<keyword evidence="10" id="KW-1185">Reference proteome</keyword>
<dbReference type="InterPro" id="IPR000965">
    <property type="entry name" value="GPR_dom"/>
</dbReference>
<dbReference type="Pfam" id="PF00171">
    <property type="entry name" value="Aldedh"/>
    <property type="match status" value="1"/>
</dbReference>
<evidence type="ECO:0000256" key="5">
    <source>
        <dbReference type="ARBA" id="ARBA00023002"/>
    </source>
</evidence>
<evidence type="ECO:0000313" key="9">
    <source>
        <dbReference type="EMBL" id="GGG94769.1"/>
    </source>
</evidence>
<dbReference type="EMBL" id="BMFS01000003">
    <property type="protein sequence ID" value="GGG94769.1"/>
    <property type="molecule type" value="Genomic_DNA"/>
</dbReference>
<protein>
    <recommendedName>
        <fullName evidence="7">Gamma-glutamyl phosphate reductase</fullName>
        <shortName evidence="7">GPR</shortName>
        <ecNumber evidence="7">1.2.1.41</ecNumber>
    </recommendedName>
    <alternativeName>
        <fullName evidence="7">Glutamate-5-semialdehyde dehydrogenase</fullName>
    </alternativeName>
    <alternativeName>
        <fullName evidence="7">Glutamyl-gamma-semialdehyde dehydrogenase</fullName>
        <shortName evidence="7">GSA dehydrogenase</shortName>
    </alternativeName>
</protein>
<proteinExistence type="inferred from homology"/>
<dbReference type="NCBIfam" id="TIGR00407">
    <property type="entry name" value="proA"/>
    <property type="match status" value="1"/>
</dbReference>
<dbReference type="SUPFAM" id="SSF53720">
    <property type="entry name" value="ALDH-like"/>
    <property type="match status" value="1"/>
</dbReference>
<keyword evidence="3 7" id="KW-0641">Proline biosynthesis</keyword>
<comment type="similarity">
    <text evidence="7">Belongs to the gamma-glutamyl phosphate reductase family.</text>
</comment>
<dbReference type="InterPro" id="IPR016162">
    <property type="entry name" value="Ald_DH_N"/>
</dbReference>
<dbReference type="EC" id="1.2.1.41" evidence="7"/>
<comment type="caution">
    <text evidence="9">The sequence shown here is derived from an EMBL/GenBank/DDBJ whole genome shotgun (WGS) entry which is preliminary data.</text>
</comment>
<dbReference type="InterPro" id="IPR016161">
    <property type="entry name" value="Ald_DH/histidinol_DH"/>
</dbReference>
<evidence type="ECO:0000313" key="10">
    <source>
        <dbReference type="Proteomes" id="UP000648722"/>
    </source>
</evidence>
<dbReference type="PROSITE" id="PS01223">
    <property type="entry name" value="PROA"/>
    <property type="match status" value="1"/>
</dbReference>
<keyword evidence="4 7" id="KW-0521">NADP</keyword>
<reference evidence="10" key="1">
    <citation type="journal article" date="2019" name="Int. J. Syst. Evol. Microbiol.">
        <title>The Global Catalogue of Microorganisms (GCM) 10K type strain sequencing project: providing services to taxonomists for standard genome sequencing and annotation.</title>
        <authorList>
            <consortium name="The Broad Institute Genomics Platform"/>
            <consortium name="The Broad Institute Genome Sequencing Center for Infectious Disease"/>
            <person name="Wu L."/>
            <person name="Ma J."/>
        </authorList>
    </citation>
    <scope>NUCLEOTIDE SEQUENCE [LARGE SCALE GENOMIC DNA]</scope>
    <source>
        <strain evidence="10">CGMCC 1.12766</strain>
    </source>
</reference>
<keyword evidence="5 7" id="KW-0560">Oxidoreductase</keyword>
<evidence type="ECO:0000259" key="8">
    <source>
        <dbReference type="Pfam" id="PF00171"/>
    </source>
</evidence>
<evidence type="ECO:0000256" key="3">
    <source>
        <dbReference type="ARBA" id="ARBA00022650"/>
    </source>
</evidence>
<comment type="pathway">
    <text evidence="1 7">Amino-acid biosynthesis; L-proline biosynthesis; L-glutamate 5-semialdehyde from L-glutamate: step 2/2.</text>
</comment>
<dbReference type="Gene3D" id="3.40.309.10">
    <property type="entry name" value="Aldehyde Dehydrogenase, Chain A, domain 2"/>
    <property type="match status" value="1"/>
</dbReference>
<dbReference type="CDD" id="cd07079">
    <property type="entry name" value="ALDH_F18-19_ProA-GPR"/>
    <property type="match status" value="1"/>
</dbReference>
<feature type="domain" description="Aldehyde dehydrogenase" evidence="8">
    <location>
        <begin position="9"/>
        <end position="289"/>
    </location>
</feature>
<keyword evidence="2 7" id="KW-0028">Amino-acid biosynthesis</keyword>
<dbReference type="InterPro" id="IPR012134">
    <property type="entry name" value="Glu-5-SA_DH"/>
</dbReference>
<dbReference type="PANTHER" id="PTHR11063">
    <property type="entry name" value="GLUTAMATE SEMIALDEHYDE DEHYDROGENASE"/>
    <property type="match status" value="1"/>
</dbReference>
<dbReference type="Gene3D" id="3.40.605.10">
    <property type="entry name" value="Aldehyde Dehydrogenase, Chain A, domain 1"/>
    <property type="match status" value="1"/>
</dbReference>
<accession>A0ABQ1XIX2</accession>
<dbReference type="NCBIfam" id="NF001221">
    <property type="entry name" value="PRK00197.1"/>
    <property type="match status" value="1"/>
</dbReference>
<dbReference type="HAMAP" id="MF_00412">
    <property type="entry name" value="ProA"/>
    <property type="match status" value="1"/>
</dbReference>
<gene>
    <name evidence="7 9" type="primary">proA</name>
    <name evidence="9" type="ORF">GCM10007420_07910</name>
</gene>
<dbReference type="PIRSF" id="PIRSF000151">
    <property type="entry name" value="GPR"/>
    <property type="match status" value="1"/>
</dbReference>
<evidence type="ECO:0000256" key="1">
    <source>
        <dbReference type="ARBA" id="ARBA00004985"/>
    </source>
</evidence>
<dbReference type="InterPro" id="IPR016163">
    <property type="entry name" value="Ald_DH_C"/>
</dbReference>
<dbReference type="PANTHER" id="PTHR11063:SF8">
    <property type="entry name" value="DELTA-1-PYRROLINE-5-CARBOXYLATE SYNTHASE"/>
    <property type="match status" value="1"/>
</dbReference>
<dbReference type="Proteomes" id="UP000648722">
    <property type="component" value="Unassembled WGS sequence"/>
</dbReference>
<comment type="function">
    <text evidence="7">Catalyzes the NADPH-dependent reduction of L-glutamate 5-phosphate into L-glutamate 5-semialdehyde and phosphate. The product spontaneously undergoes cyclization to form 1-pyrroline-5-carboxylate.</text>
</comment>
<dbReference type="InterPro" id="IPR020593">
    <property type="entry name" value="G-glutamylP_reductase_CS"/>
</dbReference>
<evidence type="ECO:0000256" key="7">
    <source>
        <dbReference type="HAMAP-Rule" id="MF_00412"/>
    </source>
</evidence>
<sequence>MSAYQADWAARAGADLRAAARALADTDAQTRTTALEAMADALQAASPSVLAANADDVARAESNGTSGAMLDRLRLDPVRLGGIVEGIRAVARHPDPIGREITRWTRPNGLVISQVRVPIGAIGVIFESRPNVAADAAALCVRSGNAVVLRGGSDAAASVAAILDALRDGLREAGLPDAIITTPPDTDRAYVGDMLTGLIGALDLVIPRGGKALVRRVQEEARVPVLGHLDGLCHVYVDGAADPGMAESLVVNSKMRRTGVCNAAECVLIDRKAGEAMVTRLVSALQAAGCEVRADATIRALAPSVTPASLDDFDTEYLDAIVSMAMVDGVEGALVHIARHGSGHTEAIITGDEAAAHTFLARADAGVVLHNASTGFSDGGEFGFGAEIGIATGRIHARGPVGADQLTSWKYQVFGTGQTRA</sequence>
<evidence type="ECO:0000256" key="4">
    <source>
        <dbReference type="ARBA" id="ARBA00022857"/>
    </source>
</evidence>
<evidence type="ECO:0000256" key="6">
    <source>
        <dbReference type="ARBA" id="ARBA00049024"/>
    </source>
</evidence>
<keyword evidence="7" id="KW-0963">Cytoplasm</keyword>
<organism evidence="9 10">
    <name type="scientific">Glycocaulis albus</name>
    <dbReference type="NCBI Taxonomy" id="1382801"/>
    <lineage>
        <taxon>Bacteria</taxon>
        <taxon>Pseudomonadati</taxon>
        <taxon>Pseudomonadota</taxon>
        <taxon>Alphaproteobacteria</taxon>
        <taxon>Maricaulales</taxon>
        <taxon>Maricaulaceae</taxon>
        <taxon>Glycocaulis</taxon>
    </lineage>
</organism>
<name>A0ABQ1XIX2_9PROT</name>
<comment type="subcellular location">
    <subcellularLocation>
        <location evidence="7">Cytoplasm</location>
    </subcellularLocation>
</comment>
<dbReference type="InterPro" id="IPR015590">
    <property type="entry name" value="Aldehyde_DH_dom"/>
</dbReference>
<comment type="catalytic activity">
    <reaction evidence="6 7">
        <text>L-glutamate 5-semialdehyde + phosphate + NADP(+) = L-glutamyl 5-phosphate + NADPH + H(+)</text>
        <dbReference type="Rhea" id="RHEA:19541"/>
        <dbReference type="ChEBI" id="CHEBI:15378"/>
        <dbReference type="ChEBI" id="CHEBI:43474"/>
        <dbReference type="ChEBI" id="CHEBI:57783"/>
        <dbReference type="ChEBI" id="CHEBI:58066"/>
        <dbReference type="ChEBI" id="CHEBI:58274"/>
        <dbReference type="ChEBI" id="CHEBI:58349"/>
        <dbReference type="EC" id="1.2.1.41"/>
    </reaction>
</comment>
<evidence type="ECO:0000256" key="2">
    <source>
        <dbReference type="ARBA" id="ARBA00022605"/>
    </source>
</evidence>